<evidence type="ECO:0000256" key="4">
    <source>
        <dbReference type="SAM" id="SignalP"/>
    </source>
</evidence>
<dbReference type="AlphaFoldDB" id="A0A239LEV1"/>
<sequence length="387" mass="40790">MLRRSAHVRAGVALAVVALLAAGCTDEEAPATATAQTTGPAVTDSAAGIAEAQKIIDQYRNPPAWQGPNDPVQIGSLAGKKVTYISVSNSIPVLKYWSDKLTGLLQQYGGVQMTVIDAKGSVDEANKGFEQAIAQKADAIVFQALPPALFQAQITKAKAAGIKVISANTGVPGKVDGGQDAEIGFDYVKVGQLIGDWMVVDSQGKGKGLVVSSDDVPASQPQAQATLGEVKRLCPDCDVSMKDVQIPQWQTSVPTLFQTTINSDPDRKYLLPLYDGQALPGLGAIRTAGAGSKVTVGAFNATPGIVEQLKDPASGLKLDIGGHNEWWAYAAADQIFRVLSGAAPIANYQIGLRIFDTSNAELIQGSDEFAWYGASDYKTKFPALWTK</sequence>
<evidence type="ECO:0000256" key="1">
    <source>
        <dbReference type="ARBA" id="ARBA00004196"/>
    </source>
</evidence>
<dbReference type="EMBL" id="FZPH01000004">
    <property type="protein sequence ID" value="SNT28159.1"/>
    <property type="molecule type" value="Genomic_DNA"/>
</dbReference>
<dbReference type="CDD" id="cd01536">
    <property type="entry name" value="PBP1_ABC_sugar_binding-like"/>
    <property type="match status" value="1"/>
</dbReference>
<dbReference type="GO" id="GO:0030313">
    <property type="term" value="C:cell envelope"/>
    <property type="evidence" value="ECO:0007669"/>
    <property type="project" value="UniProtKB-SubCell"/>
</dbReference>
<feature type="signal peptide" evidence="4">
    <location>
        <begin position="1"/>
        <end position="21"/>
    </location>
</feature>
<keyword evidence="7" id="KW-1185">Reference proteome</keyword>
<dbReference type="Gene3D" id="3.40.50.2300">
    <property type="match status" value="2"/>
</dbReference>
<keyword evidence="6" id="KW-0813">Transport</keyword>
<evidence type="ECO:0000256" key="2">
    <source>
        <dbReference type="ARBA" id="ARBA00007639"/>
    </source>
</evidence>
<evidence type="ECO:0000256" key="3">
    <source>
        <dbReference type="ARBA" id="ARBA00022729"/>
    </source>
</evidence>
<feature type="chain" id="PRO_5038521961" evidence="4">
    <location>
        <begin position="22"/>
        <end position="387"/>
    </location>
</feature>
<protein>
    <submittedName>
        <fullName evidence="6">ABC-type sugar transport system, substrate-binding protein, contains N-terminal xre family HTH domain</fullName>
    </submittedName>
</protein>
<dbReference type="OrthoDB" id="3614783at2"/>
<dbReference type="GO" id="GO:0030246">
    <property type="term" value="F:carbohydrate binding"/>
    <property type="evidence" value="ECO:0007669"/>
    <property type="project" value="UniProtKB-ARBA"/>
</dbReference>
<comment type="subcellular location">
    <subcellularLocation>
        <location evidence="1">Cell envelope</location>
    </subcellularLocation>
</comment>
<name>A0A239LEV1_9ACTN</name>
<accession>A0A239LEV1</accession>
<dbReference type="PANTHER" id="PTHR46847:SF1">
    <property type="entry name" value="D-ALLOSE-BINDING PERIPLASMIC PROTEIN-RELATED"/>
    <property type="match status" value="1"/>
</dbReference>
<dbReference type="SUPFAM" id="SSF53822">
    <property type="entry name" value="Periplasmic binding protein-like I"/>
    <property type="match status" value="1"/>
</dbReference>
<dbReference type="InterPro" id="IPR025997">
    <property type="entry name" value="SBP_2_dom"/>
</dbReference>
<dbReference type="InterPro" id="IPR028082">
    <property type="entry name" value="Peripla_BP_I"/>
</dbReference>
<feature type="domain" description="Periplasmic binding protein" evidence="5">
    <location>
        <begin position="101"/>
        <end position="341"/>
    </location>
</feature>
<dbReference type="Proteomes" id="UP000198362">
    <property type="component" value="Unassembled WGS sequence"/>
</dbReference>
<dbReference type="PROSITE" id="PS51257">
    <property type="entry name" value="PROKAR_LIPOPROTEIN"/>
    <property type="match status" value="1"/>
</dbReference>
<comment type="similarity">
    <text evidence="2">Belongs to the bacterial solute-binding protein 2 family.</text>
</comment>
<dbReference type="Pfam" id="PF13407">
    <property type="entry name" value="Peripla_BP_4"/>
    <property type="match status" value="1"/>
</dbReference>
<keyword evidence="6" id="KW-0762">Sugar transport</keyword>
<proteinExistence type="inferred from homology"/>
<evidence type="ECO:0000313" key="7">
    <source>
        <dbReference type="Proteomes" id="UP000198362"/>
    </source>
</evidence>
<reference evidence="6 7" key="1">
    <citation type="submission" date="2017-06" db="EMBL/GenBank/DDBJ databases">
        <authorList>
            <person name="Kim H.J."/>
            <person name="Triplett B.A."/>
        </authorList>
    </citation>
    <scope>NUCLEOTIDE SEQUENCE [LARGE SCALE GENOMIC DNA]</scope>
    <source>
        <strain evidence="6 7">CGMCC 4.5593</strain>
    </source>
</reference>
<evidence type="ECO:0000313" key="6">
    <source>
        <dbReference type="EMBL" id="SNT28159.1"/>
    </source>
</evidence>
<dbReference type="PANTHER" id="PTHR46847">
    <property type="entry name" value="D-ALLOSE-BINDING PERIPLASMIC PROTEIN-RELATED"/>
    <property type="match status" value="1"/>
</dbReference>
<keyword evidence="3 4" id="KW-0732">Signal</keyword>
<organism evidence="6 7">
    <name type="scientific">Asanoa hainanensis</name>
    <dbReference type="NCBI Taxonomy" id="560556"/>
    <lineage>
        <taxon>Bacteria</taxon>
        <taxon>Bacillati</taxon>
        <taxon>Actinomycetota</taxon>
        <taxon>Actinomycetes</taxon>
        <taxon>Micromonosporales</taxon>
        <taxon>Micromonosporaceae</taxon>
        <taxon>Asanoa</taxon>
    </lineage>
</organism>
<gene>
    <name evidence="6" type="ORF">SAMN05421812_104213</name>
</gene>
<evidence type="ECO:0000259" key="5">
    <source>
        <dbReference type="Pfam" id="PF13407"/>
    </source>
</evidence>